<proteinExistence type="predicted"/>
<dbReference type="AlphaFoldDB" id="A0A448E3M3"/>
<reference evidence="1 2" key="1">
    <citation type="submission" date="2018-12" db="EMBL/GenBank/DDBJ databases">
        <authorList>
            <consortium name="Pathogen Informatics"/>
        </authorList>
    </citation>
    <scope>NUCLEOTIDE SEQUENCE [LARGE SCALE GENOMIC DNA]</scope>
    <source>
        <strain evidence="1 2">NCTC9428</strain>
    </source>
</reference>
<protein>
    <submittedName>
        <fullName evidence="1">Uncharacterized protein</fullName>
    </submittedName>
</protein>
<evidence type="ECO:0000313" key="1">
    <source>
        <dbReference type="EMBL" id="VEF13670.1"/>
    </source>
</evidence>
<sequence>MFEVIIRHTVRQVRKEFSDMRFKTYMYNKRRTWLSESPVNYQASMEGQVYV</sequence>
<accession>A0A448E3M3</accession>
<dbReference type="EMBL" id="LR134318">
    <property type="protein sequence ID" value="VEF13670.1"/>
    <property type="molecule type" value="Genomic_DNA"/>
</dbReference>
<gene>
    <name evidence="1" type="ORF">NCTC9428_05373</name>
</gene>
<evidence type="ECO:0000313" key="2">
    <source>
        <dbReference type="Proteomes" id="UP000281909"/>
    </source>
</evidence>
<dbReference type="Proteomes" id="UP000281909">
    <property type="component" value="Chromosome"/>
</dbReference>
<name>A0A448E3M3_PSEFL</name>
<organism evidence="1 2">
    <name type="scientific">Pseudomonas fluorescens</name>
    <dbReference type="NCBI Taxonomy" id="294"/>
    <lineage>
        <taxon>Bacteria</taxon>
        <taxon>Pseudomonadati</taxon>
        <taxon>Pseudomonadota</taxon>
        <taxon>Gammaproteobacteria</taxon>
        <taxon>Pseudomonadales</taxon>
        <taxon>Pseudomonadaceae</taxon>
        <taxon>Pseudomonas</taxon>
    </lineage>
</organism>